<evidence type="ECO:0000313" key="2">
    <source>
        <dbReference type="Proteomes" id="UP001182556"/>
    </source>
</evidence>
<comment type="caution">
    <text evidence="1">The sequence shown here is derived from an EMBL/GenBank/DDBJ whole genome shotgun (WGS) entry which is preliminary data.</text>
</comment>
<sequence length="200" mass="22846">MSNAKSWTIIDDTSPFIKFDNVWFDQSAIYPDKSAAGMDPYYNRTYITSNRDKAVAKVMFYGSKVSIYGTIRSNHGFYSVLVDKDPSTNQGDYRNGYSVDQIFNQTLFEATFNGEGLHRVYLVNEVAYTNIADRNSEFPPSPFGGRGRFPSLNLARQNQSPDHSARSGRHHLYGISVSYPPYPMVPLIPVYRGRTRNRQW</sequence>
<dbReference type="AlphaFoldDB" id="A0AAD9CTR7"/>
<accession>A0AAD9CTR7</accession>
<gene>
    <name evidence="1" type="ORF">DB88DRAFT_86541</name>
</gene>
<organism evidence="1 2">
    <name type="scientific">Papiliotrema laurentii</name>
    <name type="common">Cryptococcus laurentii</name>
    <dbReference type="NCBI Taxonomy" id="5418"/>
    <lineage>
        <taxon>Eukaryota</taxon>
        <taxon>Fungi</taxon>
        <taxon>Dikarya</taxon>
        <taxon>Basidiomycota</taxon>
        <taxon>Agaricomycotina</taxon>
        <taxon>Tremellomycetes</taxon>
        <taxon>Tremellales</taxon>
        <taxon>Rhynchogastremaceae</taxon>
        <taxon>Papiliotrema</taxon>
    </lineage>
</organism>
<reference evidence="1" key="1">
    <citation type="submission" date="2023-02" db="EMBL/GenBank/DDBJ databases">
        <title>Identification and recombinant expression of a fungal hydrolase from Papiliotrema laurentii that hydrolyzes apple cutin and clears colloidal polyester polyurethane.</title>
        <authorList>
            <consortium name="DOE Joint Genome Institute"/>
            <person name="Roman V.A."/>
            <person name="Bojanowski C."/>
            <person name="Crable B.R."/>
            <person name="Wagner D.N."/>
            <person name="Hung C.S."/>
            <person name="Nadeau L.J."/>
            <person name="Schratz L."/>
            <person name="Haridas S."/>
            <person name="Pangilinan J."/>
            <person name="Lipzen A."/>
            <person name="Na H."/>
            <person name="Yan M."/>
            <person name="Ng V."/>
            <person name="Grigoriev I.V."/>
            <person name="Spatafora J.W."/>
            <person name="Barlow D."/>
            <person name="Biffinger J."/>
            <person name="Kelley-Loughnane N."/>
            <person name="Varaljay V.A."/>
            <person name="Crookes-Goodson W.J."/>
        </authorList>
    </citation>
    <scope>NUCLEOTIDE SEQUENCE</scope>
    <source>
        <strain evidence="1">5307AH</strain>
    </source>
</reference>
<name>A0AAD9CTR7_PAPLA</name>
<protein>
    <submittedName>
        <fullName evidence="1">Uncharacterized protein</fullName>
    </submittedName>
</protein>
<keyword evidence="2" id="KW-1185">Reference proteome</keyword>
<dbReference type="EMBL" id="JAODAN010000010">
    <property type="protein sequence ID" value="KAK1921874.1"/>
    <property type="molecule type" value="Genomic_DNA"/>
</dbReference>
<proteinExistence type="predicted"/>
<evidence type="ECO:0000313" key="1">
    <source>
        <dbReference type="EMBL" id="KAK1921874.1"/>
    </source>
</evidence>
<dbReference type="Gene3D" id="2.60.120.260">
    <property type="entry name" value="Galactose-binding domain-like"/>
    <property type="match status" value="1"/>
</dbReference>
<dbReference type="Proteomes" id="UP001182556">
    <property type="component" value="Unassembled WGS sequence"/>
</dbReference>